<feature type="transmembrane region" description="Helical" evidence="1">
    <location>
        <begin position="253"/>
        <end position="271"/>
    </location>
</feature>
<feature type="transmembrane region" description="Helical" evidence="1">
    <location>
        <begin position="278"/>
        <end position="300"/>
    </location>
</feature>
<feature type="transmembrane region" description="Helical" evidence="1">
    <location>
        <begin position="115"/>
        <end position="132"/>
    </location>
</feature>
<dbReference type="Proteomes" id="UP000077266">
    <property type="component" value="Unassembled WGS sequence"/>
</dbReference>
<evidence type="ECO:0000259" key="2">
    <source>
        <dbReference type="Pfam" id="PF20153"/>
    </source>
</evidence>
<dbReference type="AlphaFoldDB" id="A0A165H3Z6"/>
<keyword evidence="1" id="KW-1133">Transmembrane helix</keyword>
<evidence type="ECO:0000313" key="3">
    <source>
        <dbReference type="EMBL" id="KZV91418.1"/>
    </source>
</evidence>
<proteinExistence type="predicted"/>
<dbReference type="EMBL" id="KV426028">
    <property type="protein sequence ID" value="KZV91418.1"/>
    <property type="molecule type" value="Genomic_DNA"/>
</dbReference>
<organism evidence="3 4">
    <name type="scientific">Exidia glandulosa HHB12029</name>
    <dbReference type="NCBI Taxonomy" id="1314781"/>
    <lineage>
        <taxon>Eukaryota</taxon>
        <taxon>Fungi</taxon>
        <taxon>Dikarya</taxon>
        <taxon>Basidiomycota</taxon>
        <taxon>Agaricomycotina</taxon>
        <taxon>Agaricomycetes</taxon>
        <taxon>Auriculariales</taxon>
        <taxon>Exidiaceae</taxon>
        <taxon>Exidia</taxon>
    </lineage>
</organism>
<sequence length="986" mass="111079">MSMSAQPPYMRFAGYSTDDQQCEHDTPPASAEQKELFNRMSGICENEKQINVDAVLEPSYPPEEMDTDFIFKKRYPPDPFGEETARNARVWSIYRDEATARDEPMVDGWNKTLDILLIFAGLFSAVATAFIVEAYKALLPDYEAYVANALWALAASGNGSASLDTVTVLRNPSSFVVSRLSRWVNGLWFVSVTLALAVALLCILVKQWLQHYISRVTSPSPCARDWARRRSFYYDGLLRWHLPGLISTLPLPLLLHLSLFVFLTGLVLFVWDIDHMLGMGLLGLTSTLFIFYVFSFVAPALRHDCPSMTPLMEQLMRLDMLHYVLKALIFAVQGRVISRRVISRFPRQSRPDSYGSRIRLMGGWLATALSSIYSRLFFALQDLRDMRFSSFYAIYIRKVVSLPQSLEPNRIAEERWILERRAPELDATTISWLLRSSANHDTLNVALQATGSIHPGSRTTAILKDDYAVRSRVYSAADYAQYLLHPETSAVSKLRSAPDIARFLRAAYAQAPREFTFIPHCWSGREPTAQRDYDLGLLSHIYHGGPRGPGGLNGICAPILRAVHTVTRFGGRSPFLHSNAVLMFGQRGLTLETRLALLALFDYSQITDEDARYAVATLASHLGSADHRHTHPCNRECLLDVLSAIALANVEQEVEYLRDWVQSTVLFLIRSLLKSRLLNVWFYDRGMDICKASAQYCLGLAIPHFLDMLSSGLYAEESLDDWAIVGSYLISAVESYGPARITTMRYQQLLRIIAHALCRVPPNEQRTLYLPWNGRDHLLSIMCSVVGSLFKPNHFSGRPMPSYRPARLASLYRTQLQVAHETSSVHDGLLPLLHCTADNPSSWSLVTTSGDLTDFAPIALVLSIQLCAGLRRGIHGFSVLVDEFFAYDWGLKALRGFGGGMRSTSSDSDIWALHLIVQHCVELKSDWWENFRPKLNAEDDPLVLYQFTYPNQDRADLRVYNEWADIRRRGACTLCAGCKPPGPEPA</sequence>
<gene>
    <name evidence="3" type="ORF">EXIGLDRAFT_837145</name>
</gene>
<keyword evidence="1" id="KW-0472">Membrane</keyword>
<feature type="transmembrane region" description="Helical" evidence="1">
    <location>
        <begin position="358"/>
        <end position="380"/>
    </location>
</feature>
<keyword evidence="4" id="KW-1185">Reference proteome</keyword>
<accession>A0A165H3Z6</accession>
<dbReference type="Pfam" id="PF20153">
    <property type="entry name" value="DUF6535"/>
    <property type="match status" value="1"/>
</dbReference>
<feature type="domain" description="DUF6535" evidence="2">
    <location>
        <begin position="91"/>
        <end position="271"/>
    </location>
</feature>
<name>A0A165H3Z6_EXIGL</name>
<dbReference type="InterPro" id="IPR045338">
    <property type="entry name" value="DUF6535"/>
</dbReference>
<keyword evidence="1" id="KW-0812">Transmembrane</keyword>
<protein>
    <recommendedName>
        <fullName evidence="2">DUF6535 domain-containing protein</fullName>
    </recommendedName>
</protein>
<dbReference type="InParanoid" id="A0A165H3Z6"/>
<evidence type="ECO:0000256" key="1">
    <source>
        <dbReference type="SAM" id="Phobius"/>
    </source>
</evidence>
<feature type="transmembrane region" description="Helical" evidence="1">
    <location>
        <begin position="187"/>
        <end position="209"/>
    </location>
</feature>
<evidence type="ECO:0000313" key="4">
    <source>
        <dbReference type="Proteomes" id="UP000077266"/>
    </source>
</evidence>
<reference evidence="3 4" key="1">
    <citation type="journal article" date="2016" name="Mol. Biol. Evol.">
        <title>Comparative Genomics of Early-Diverging Mushroom-Forming Fungi Provides Insights into the Origins of Lignocellulose Decay Capabilities.</title>
        <authorList>
            <person name="Nagy L.G."/>
            <person name="Riley R."/>
            <person name="Tritt A."/>
            <person name="Adam C."/>
            <person name="Daum C."/>
            <person name="Floudas D."/>
            <person name="Sun H."/>
            <person name="Yadav J.S."/>
            <person name="Pangilinan J."/>
            <person name="Larsson K.H."/>
            <person name="Matsuura K."/>
            <person name="Barry K."/>
            <person name="Labutti K."/>
            <person name="Kuo R."/>
            <person name="Ohm R.A."/>
            <person name="Bhattacharya S.S."/>
            <person name="Shirouzu T."/>
            <person name="Yoshinaga Y."/>
            <person name="Martin F.M."/>
            <person name="Grigoriev I.V."/>
            <person name="Hibbett D.S."/>
        </authorList>
    </citation>
    <scope>NUCLEOTIDE SEQUENCE [LARGE SCALE GENOMIC DNA]</scope>
    <source>
        <strain evidence="3 4">HHB12029</strain>
    </source>
</reference>